<feature type="domain" description="BHLH" evidence="2">
    <location>
        <begin position="26"/>
        <end position="86"/>
    </location>
</feature>
<dbReference type="SUPFAM" id="SSF47459">
    <property type="entry name" value="HLH, helix-loop-helix DNA-binding domain"/>
    <property type="match status" value="1"/>
</dbReference>
<name>A0A1I7UX02_9PELO</name>
<dbReference type="eggNOG" id="ENOG502TCW3">
    <property type="taxonomic scope" value="Eukaryota"/>
</dbReference>
<dbReference type="PROSITE" id="PS50888">
    <property type="entry name" value="BHLH"/>
    <property type="match status" value="1"/>
</dbReference>
<reference evidence="4" key="1">
    <citation type="submission" date="2016-11" db="UniProtKB">
        <authorList>
            <consortium name="WormBaseParasite"/>
        </authorList>
    </citation>
    <scope>IDENTIFICATION</scope>
</reference>
<evidence type="ECO:0000313" key="3">
    <source>
        <dbReference type="Proteomes" id="UP000095282"/>
    </source>
</evidence>
<evidence type="ECO:0000256" key="1">
    <source>
        <dbReference type="SAM" id="MobiDB-lite"/>
    </source>
</evidence>
<protein>
    <submittedName>
        <fullName evidence="4">BHLH domain-containing protein</fullName>
    </submittedName>
</protein>
<evidence type="ECO:0000259" key="2">
    <source>
        <dbReference type="PROSITE" id="PS50888"/>
    </source>
</evidence>
<feature type="compositionally biased region" description="Low complexity" evidence="1">
    <location>
        <begin position="247"/>
        <end position="265"/>
    </location>
</feature>
<feature type="compositionally biased region" description="Basic and acidic residues" evidence="1">
    <location>
        <begin position="20"/>
        <end position="29"/>
    </location>
</feature>
<evidence type="ECO:0000313" key="4">
    <source>
        <dbReference type="WBParaSite" id="Csp11.Scaffold630.g20178.t1"/>
    </source>
</evidence>
<dbReference type="InterPro" id="IPR036638">
    <property type="entry name" value="HLH_DNA-bd_sf"/>
</dbReference>
<dbReference type="STRING" id="1561998.A0A1I7UX02"/>
<sequence length="415" mass="47244">MMEEVRRRTRAPRKNQAPRAKKETAVKRETRSRHEKKRREEMNEVINEMMELLPDNLESMKKADQKPRQPDKCFIIGSSVEMIKNSDYIPEPSLLSDPLTRDVFGLANSFMIFLNHFIISDIEGDHRPIFDVEKIRMLGKDIRCFLNFQSGTKLSFLDPNQLVHQLQLRSFMDKAMSCRMRNSDESPSEAVLVCVPDELAKIQSPPIPAPPTSYSTQITPPKSPPPSKMEEERPILAALLRRKEPEASPFLSPSSSSCSTVPQKSTVSRKSTVAVPQKRKRLRSMNVIVESFPLDGKEEEEEEEGKRKQRKRQPTATPTTTTTTATTTTTNYTPTIAHPIPTTSTMGINPFDVLAPGYRDIWLRLQSERLILEERIAAKQGELKSLMNLVQQPPPFLNVPQYLMPPVETLTTHNL</sequence>
<dbReference type="InterPro" id="IPR011598">
    <property type="entry name" value="bHLH_dom"/>
</dbReference>
<dbReference type="Proteomes" id="UP000095282">
    <property type="component" value="Unplaced"/>
</dbReference>
<organism evidence="3 4">
    <name type="scientific">Caenorhabditis tropicalis</name>
    <dbReference type="NCBI Taxonomy" id="1561998"/>
    <lineage>
        <taxon>Eukaryota</taxon>
        <taxon>Metazoa</taxon>
        <taxon>Ecdysozoa</taxon>
        <taxon>Nematoda</taxon>
        <taxon>Chromadorea</taxon>
        <taxon>Rhabditida</taxon>
        <taxon>Rhabditina</taxon>
        <taxon>Rhabditomorpha</taxon>
        <taxon>Rhabditoidea</taxon>
        <taxon>Rhabditidae</taxon>
        <taxon>Peloderinae</taxon>
        <taxon>Caenorhabditis</taxon>
    </lineage>
</organism>
<feature type="region of interest" description="Disordered" evidence="1">
    <location>
        <begin position="293"/>
        <end position="338"/>
    </location>
</feature>
<proteinExistence type="predicted"/>
<dbReference type="Gene3D" id="4.10.280.10">
    <property type="entry name" value="Helix-loop-helix DNA-binding domain"/>
    <property type="match status" value="1"/>
</dbReference>
<feature type="region of interest" description="Disordered" evidence="1">
    <location>
        <begin position="1"/>
        <end position="42"/>
    </location>
</feature>
<accession>A0A1I7UX02</accession>
<feature type="compositionally biased region" description="Low complexity" evidence="1">
    <location>
        <begin position="314"/>
        <end position="335"/>
    </location>
</feature>
<feature type="region of interest" description="Disordered" evidence="1">
    <location>
        <begin position="244"/>
        <end position="273"/>
    </location>
</feature>
<dbReference type="WBParaSite" id="Csp11.Scaffold630.g20178.t1">
    <property type="protein sequence ID" value="Csp11.Scaffold630.g20178.t1"/>
    <property type="gene ID" value="Csp11.Scaffold630.g20178"/>
</dbReference>
<keyword evidence="3" id="KW-1185">Reference proteome</keyword>
<dbReference type="GO" id="GO:0046983">
    <property type="term" value="F:protein dimerization activity"/>
    <property type="evidence" value="ECO:0007669"/>
    <property type="project" value="InterPro"/>
</dbReference>
<feature type="region of interest" description="Disordered" evidence="1">
    <location>
        <begin position="205"/>
        <end position="230"/>
    </location>
</feature>
<dbReference type="Pfam" id="PF00010">
    <property type="entry name" value="HLH"/>
    <property type="match status" value="1"/>
</dbReference>
<dbReference type="AlphaFoldDB" id="A0A1I7UX02"/>